<organism evidence="2 3">
    <name type="scientific">Tichowtungia aerotolerans</name>
    <dbReference type="NCBI Taxonomy" id="2697043"/>
    <lineage>
        <taxon>Bacteria</taxon>
        <taxon>Pseudomonadati</taxon>
        <taxon>Kiritimatiellota</taxon>
        <taxon>Tichowtungiia</taxon>
        <taxon>Tichowtungiales</taxon>
        <taxon>Tichowtungiaceae</taxon>
        <taxon>Tichowtungia</taxon>
    </lineage>
</organism>
<evidence type="ECO:0000313" key="3">
    <source>
        <dbReference type="Proteomes" id="UP000464954"/>
    </source>
</evidence>
<evidence type="ECO:0000259" key="1">
    <source>
        <dbReference type="SMART" id="SM00849"/>
    </source>
</evidence>
<accession>A0A6P1M517</accession>
<dbReference type="InterPro" id="IPR036866">
    <property type="entry name" value="RibonucZ/Hydroxyglut_hydro"/>
</dbReference>
<dbReference type="EMBL" id="CP047593">
    <property type="protein sequence ID" value="QHI68093.1"/>
    <property type="molecule type" value="Genomic_DNA"/>
</dbReference>
<gene>
    <name evidence="2" type="ORF">GT409_01035</name>
</gene>
<dbReference type="Proteomes" id="UP000464954">
    <property type="component" value="Chromosome"/>
</dbReference>
<dbReference type="SUPFAM" id="SSF56281">
    <property type="entry name" value="Metallo-hydrolase/oxidoreductase"/>
    <property type="match status" value="1"/>
</dbReference>
<reference evidence="2 3" key="1">
    <citation type="submission" date="2020-01" db="EMBL/GenBank/DDBJ databases">
        <title>Ponticoccus aerotolerans gen. nov., sp. nov., an anaerobic bacterium and proposal of Ponticoccusceae fam. nov., Ponticoccusles ord. nov. and Ponticoccuse classis nov. in the phylum Kiritimatiellaeota.</title>
        <authorList>
            <person name="Zhou L.Y."/>
            <person name="Du Z.J."/>
        </authorList>
    </citation>
    <scope>NUCLEOTIDE SEQUENCE [LARGE SCALE GENOMIC DNA]</scope>
    <source>
        <strain evidence="2 3">S-5007</strain>
    </source>
</reference>
<dbReference type="PANTHER" id="PTHR47619">
    <property type="entry name" value="METALLO-HYDROLASE YYCJ-RELATED"/>
    <property type="match status" value="1"/>
</dbReference>
<dbReference type="GO" id="GO:0016787">
    <property type="term" value="F:hydrolase activity"/>
    <property type="evidence" value="ECO:0007669"/>
    <property type="project" value="UniProtKB-KW"/>
</dbReference>
<keyword evidence="3" id="KW-1185">Reference proteome</keyword>
<dbReference type="InterPro" id="IPR001279">
    <property type="entry name" value="Metallo-B-lactamas"/>
</dbReference>
<dbReference type="PANTHER" id="PTHR47619:SF1">
    <property type="entry name" value="EXODEOXYRIBONUCLEASE WALJ"/>
    <property type="match status" value="1"/>
</dbReference>
<dbReference type="RefSeq" id="WP_160626127.1">
    <property type="nucleotide sequence ID" value="NZ_CP047593.1"/>
</dbReference>
<sequence>MSIKLCVLASGSSGNSIFIGTESTRILIDAGLSAKKVTERLAEIGENPENLDAICVTHEHSDHIAGIRVLQRKHGIPVYANGGTLDGIRAAHKGTHELICCQFTTGSSFEIGDLCLEPFSIPHDAYEPVGFVVRNGVGSIGVATDIGIATNLLRQKLRACDVVVIEANHEESMVHEAPRPWSLKQRILSNQGHLSNRASAELIAQIAGERLKHLFLAHLSSDCNSPSLARRVFETVLAEAGHDHVTVCLTGAHQISELLELKDD</sequence>
<proteinExistence type="predicted"/>
<feature type="domain" description="Metallo-beta-lactamase" evidence="1">
    <location>
        <begin position="13"/>
        <end position="193"/>
    </location>
</feature>
<evidence type="ECO:0000313" key="2">
    <source>
        <dbReference type="EMBL" id="QHI68093.1"/>
    </source>
</evidence>
<protein>
    <submittedName>
        <fullName evidence="2">MBL fold metallo-hydrolase</fullName>
    </submittedName>
</protein>
<dbReference type="SMART" id="SM00849">
    <property type="entry name" value="Lactamase_B"/>
    <property type="match status" value="1"/>
</dbReference>
<dbReference type="InterPro" id="IPR052533">
    <property type="entry name" value="WalJ/YycJ-like"/>
</dbReference>
<name>A0A6P1M517_9BACT</name>
<keyword evidence="2" id="KW-0378">Hydrolase</keyword>
<dbReference type="KEGG" id="taer:GT409_01035"/>
<dbReference type="Pfam" id="PF12706">
    <property type="entry name" value="Lactamase_B_2"/>
    <property type="match status" value="1"/>
</dbReference>
<dbReference type="AlphaFoldDB" id="A0A6P1M517"/>
<dbReference type="Gene3D" id="3.60.15.10">
    <property type="entry name" value="Ribonuclease Z/Hydroxyacylglutathione hydrolase-like"/>
    <property type="match status" value="1"/>
</dbReference>